<sequence>MKSVNFVIYTSIVFGILIKTSKANNELKSHYQGQSNSNHSQNELCGLKEDCKKNNHHEGFKCQLGFRFVHNQCEENPNQIDGKFEVQKCKSFFFYNCSNVLLTFLPENGLKITTFDTEISSKYKNDSVSRFRIELDGNCVNCRNKNVIYLPIRIAETFPNLSEYFANRLDVKILKYENFKNMKNLKKLTIDNNEIETIDENSFDDLNELVFLDLSQNKIKNFDPRIFKSTLKLTYLNLSLNQIISLIADHLKFLSKLKFLDLSYNKITNLNSNVFENSKNLENLRLNSNQIKNLPLGIFDKTENLKEIILSSNELTTLNSDIFNNLINLKFISLSYNKFTTLDENLFKNNKNLESIILHGNDFSYLPWKLFEDKTNLTNFYIKLNKFNEKLYVGSKILTEDERNEIKNDLKKYLGNGLK</sequence>
<name>A0A9J6BGD3_POLVA</name>
<evidence type="ECO:0000256" key="2">
    <source>
        <dbReference type="ARBA" id="ARBA00022729"/>
    </source>
</evidence>
<dbReference type="SMART" id="SM00369">
    <property type="entry name" value="LRR_TYP"/>
    <property type="match status" value="7"/>
</dbReference>
<accession>A0A9J6BGD3</accession>
<dbReference type="PROSITE" id="PS51450">
    <property type="entry name" value="LRR"/>
    <property type="match status" value="2"/>
</dbReference>
<protein>
    <recommendedName>
        <fullName evidence="7">L domain-like protein</fullName>
    </recommendedName>
</protein>
<organism evidence="5 6">
    <name type="scientific">Polypedilum vanderplanki</name>
    <name type="common">Sleeping chironomid midge</name>
    <dbReference type="NCBI Taxonomy" id="319348"/>
    <lineage>
        <taxon>Eukaryota</taxon>
        <taxon>Metazoa</taxon>
        <taxon>Ecdysozoa</taxon>
        <taxon>Arthropoda</taxon>
        <taxon>Hexapoda</taxon>
        <taxon>Insecta</taxon>
        <taxon>Pterygota</taxon>
        <taxon>Neoptera</taxon>
        <taxon>Endopterygota</taxon>
        <taxon>Diptera</taxon>
        <taxon>Nematocera</taxon>
        <taxon>Chironomoidea</taxon>
        <taxon>Chironomidae</taxon>
        <taxon>Chironominae</taxon>
        <taxon>Polypedilum</taxon>
        <taxon>Polypedilum</taxon>
    </lineage>
</organism>
<evidence type="ECO:0000256" key="1">
    <source>
        <dbReference type="ARBA" id="ARBA00022614"/>
    </source>
</evidence>
<keyword evidence="1" id="KW-0433">Leucine-rich repeat</keyword>
<dbReference type="Proteomes" id="UP001107558">
    <property type="component" value="Chromosome 4"/>
</dbReference>
<dbReference type="AlphaFoldDB" id="A0A9J6BGD3"/>
<dbReference type="InterPro" id="IPR003591">
    <property type="entry name" value="Leu-rich_rpt_typical-subtyp"/>
</dbReference>
<dbReference type="PANTHER" id="PTHR45842">
    <property type="entry name" value="SYNAPTIC ADHESION-LIKE MOLECULE SALM"/>
    <property type="match status" value="1"/>
</dbReference>
<dbReference type="InterPro" id="IPR050467">
    <property type="entry name" value="LRFN"/>
</dbReference>
<evidence type="ECO:0008006" key="7">
    <source>
        <dbReference type="Google" id="ProtNLM"/>
    </source>
</evidence>
<keyword evidence="2" id="KW-0732">Signal</keyword>
<dbReference type="Gene3D" id="3.80.10.10">
    <property type="entry name" value="Ribonuclease Inhibitor"/>
    <property type="match status" value="2"/>
</dbReference>
<dbReference type="PRINTS" id="PR00019">
    <property type="entry name" value="LEURICHRPT"/>
</dbReference>
<keyword evidence="4" id="KW-0325">Glycoprotein</keyword>
<proteinExistence type="predicted"/>
<keyword evidence="3" id="KW-0677">Repeat</keyword>
<dbReference type="PANTHER" id="PTHR45842:SF12">
    <property type="entry name" value="KEKKON 5, ISOFORM A"/>
    <property type="match status" value="1"/>
</dbReference>
<evidence type="ECO:0000313" key="5">
    <source>
        <dbReference type="EMBL" id="KAG5668563.1"/>
    </source>
</evidence>
<dbReference type="InterPro" id="IPR001611">
    <property type="entry name" value="Leu-rich_rpt"/>
</dbReference>
<dbReference type="OrthoDB" id="27267at2759"/>
<dbReference type="FunFam" id="3.80.10.10:FF:001164">
    <property type="entry name" value="GH01279p"/>
    <property type="match status" value="1"/>
</dbReference>
<keyword evidence="6" id="KW-1185">Reference proteome</keyword>
<dbReference type="SUPFAM" id="SSF52058">
    <property type="entry name" value="L domain-like"/>
    <property type="match status" value="1"/>
</dbReference>
<dbReference type="InterPro" id="IPR032675">
    <property type="entry name" value="LRR_dom_sf"/>
</dbReference>
<evidence type="ECO:0000256" key="3">
    <source>
        <dbReference type="ARBA" id="ARBA00022737"/>
    </source>
</evidence>
<evidence type="ECO:0000256" key="4">
    <source>
        <dbReference type="ARBA" id="ARBA00023180"/>
    </source>
</evidence>
<reference evidence="5" key="1">
    <citation type="submission" date="2021-03" db="EMBL/GenBank/DDBJ databases">
        <title>Chromosome level genome of the anhydrobiotic midge Polypedilum vanderplanki.</title>
        <authorList>
            <person name="Yoshida Y."/>
            <person name="Kikawada T."/>
            <person name="Gusev O."/>
        </authorList>
    </citation>
    <scope>NUCLEOTIDE SEQUENCE</scope>
    <source>
        <strain evidence="5">NIAS01</strain>
        <tissue evidence="5">Whole body or cell culture</tissue>
    </source>
</reference>
<evidence type="ECO:0000313" key="6">
    <source>
        <dbReference type="Proteomes" id="UP001107558"/>
    </source>
</evidence>
<gene>
    <name evidence="5" type="ORF">PVAND_016500</name>
</gene>
<dbReference type="EMBL" id="JADBJN010000004">
    <property type="protein sequence ID" value="KAG5668563.1"/>
    <property type="molecule type" value="Genomic_DNA"/>
</dbReference>
<comment type="caution">
    <text evidence="5">The sequence shown here is derived from an EMBL/GenBank/DDBJ whole genome shotgun (WGS) entry which is preliminary data.</text>
</comment>
<dbReference type="Pfam" id="PF13855">
    <property type="entry name" value="LRR_8"/>
    <property type="match status" value="3"/>
</dbReference>